<reference evidence="2" key="1">
    <citation type="submission" date="2013-01" db="EMBL/GenBank/DDBJ databases">
        <title>Draft Genome Sequence of a Mulberry Tree, Morus notabilis C.K. Schneid.</title>
        <authorList>
            <person name="He N."/>
            <person name="Zhao S."/>
        </authorList>
    </citation>
    <scope>NUCLEOTIDE SEQUENCE</scope>
</reference>
<protein>
    <submittedName>
        <fullName evidence="1">Uncharacterized protein</fullName>
    </submittedName>
</protein>
<dbReference type="EMBL" id="KE345347">
    <property type="protein sequence ID" value="EXC02105.1"/>
    <property type="molecule type" value="Genomic_DNA"/>
</dbReference>
<evidence type="ECO:0000313" key="2">
    <source>
        <dbReference type="Proteomes" id="UP000030645"/>
    </source>
</evidence>
<gene>
    <name evidence="1" type="ORF">L484_024070</name>
</gene>
<evidence type="ECO:0000313" key="1">
    <source>
        <dbReference type="EMBL" id="EXC02105.1"/>
    </source>
</evidence>
<dbReference type="AlphaFoldDB" id="W9S0G8"/>
<dbReference type="Proteomes" id="UP000030645">
    <property type="component" value="Unassembled WGS sequence"/>
</dbReference>
<name>W9S0G8_9ROSA</name>
<organism evidence="1 2">
    <name type="scientific">Morus notabilis</name>
    <dbReference type="NCBI Taxonomy" id="981085"/>
    <lineage>
        <taxon>Eukaryota</taxon>
        <taxon>Viridiplantae</taxon>
        <taxon>Streptophyta</taxon>
        <taxon>Embryophyta</taxon>
        <taxon>Tracheophyta</taxon>
        <taxon>Spermatophyta</taxon>
        <taxon>Magnoliopsida</taxon>
        <taxon>eudicotyledons</taxon>
        <taxon>Gunneridae</taxon>
        <taxon>Pentapetalae</taxon>
        <taxon>rosids</taxon>
        <taxon>fabids</taxon>
        <taxon>Rosales</taxon>
        <taxon>Moraceae</taxon>
        <taxon>Moreae</taxon>
        <taxon>Morus</taxon>
    </lineage>
</organism>
<sequence>MLLYSSKRASLALKASPPGGPRSKIVLAPTHVDAVVSPHEDWVCIGVVIRDHMGEVLGVTAMSKQSRGNFSPLIAIREDFQFAMDSPFQFGEVLPFENRNEAAKHLVAFGFYNVDVLKDCNPTPV</sequence>
<accession>W9S0G8</accession>
<proteinExistence type="predicted"/>
<keyword evidence="2" id="KW-1185">Reference proteome</keyword>